<dbReference type="Gramene" id="PNT61319">
    <property type="protein sequence ID" value="PNT61319"/>
    <property type="gene ID" value="BRADI_5g13724v3"/>
</dbReference>
<dbReference type="InParanoid" id="A0A2K2CH21"/>
<evidence type="ECO:0000313" key="4">
    <source>
        <dbReference type="Proteomes" id="UP000008810"/>
    </source>
</evidence>
<feature type="compositionally biased region" description="Basic and acidic residues" evidence="1">
    <location>
        <begin position="1"/>
        <end position="11"/>
    </location>
</feature>
<feature type="region of interest" description="Disordered" evidence="1">
    <location>
        <begin position="1"/>
        <end position="165"/>
    </location>
</feature>
<reference evidence="2" key="2">
    <citation type="submission" date="2017-06" db="EMBL/GenBank/DDBJ databases">
        <title>WGS assembly of Brachypodium distachyon.</title>
        <authorList>
            <consortium name="The International Brachypodium Initiative"/>
            <person name="Lucas S."/>
            <person name="Harmon-Smith M."/>
            <person name="Lail K."/>
            <person name="Tice H."/>
            <person name="Grimwood J."/>
            <person name="Bruce D."/>
            <person name="Barry K."/>
            <person name="Shu S."/>
            <person name="Lindquist E."/>
            <person name="Wang M."/>
            <person name="Pitluck S."/>
            <person name="Vogel J.P."/>
            <person name="Garvin D.F."/>
            <person name="Mockler T.C."/>
            <person name="Schmutz J."/>
            <person name="Rokhsar D."/>
            <person name="Bevan M.W."/>
        </authorList>
    </citation>
    <scope>NUCLEOTIDE SEQUENCE</scope>
    <source>
        <strain evidence="2">Bd21</strain>
    </source>
</reference>
<evidence type="ECO:0000313" key="3">
    <source>
        <dbReference type="EnsemblPlants" id="PNT61319"/>
    </source>
</evidence>
<protein>
    <submittedName>
        <fullName evidence="2 3">Uncharacterized protein</fullName>
    </submittedName>
</protein>
<dbReference type="Proteomes" id="UP000008810">
    <property type="component" value="Chromosome 5"/>
</dbReference>
<keyword evidence="4" id="KW-1185">Reference proteome</keyword>
<evidence type="ECO:0000313" key="2">
    <source>
        <dbReference type="EMBL" id="PNT61319.1"/>
    </source>
</evidence>
<reference evidence="3" key="3">
    <citation type="submission" date="2018-08" db="UniProtKB">
        <authorList>
            <consortium name="EnsemblPlants"/>
        </authorList>
    </citation>
    <scope>IDENTIFICATION</scope>
    <source>
        <strain evidence="3">cv. Bd21</strain>
    </source>
</reference>
<dbReference type="EnsemblPlants" id="PNT61319">
    <property type="protein sequence ID" value="PNT61319"/>
    <property type="gene ID" value="BRADI_5g13724v3"/>
</dbReference>
<dbReference type="AlphaFoldDB" id="A0A2K2CH21"/>
<feature type="compositionally biased region" description="Polar residues" evidence="1">
    <location>
        <begin position="80"/>
        <end position="92"/>
    </location>
</feature>
<reference evidence="2 3" key="1">
    <citation type="journal article" date="2010" name="Nature">
        <title>Genome sequencing and analysis of the model grass Brachypodium distachyon.</title>
        <authorList>
            <consortium name="International Brachypodium Initiative"/>
        </authorList>
    </citation>
    <scope>NUCLEOTIDE SEQUENCE [LARGE SCALE GENOMIC DNA]</scope>
    <source>
        <strain evidence="2 3">Bd21</strain>
    </source>
</reference>
<accession>A0A2K2CH21</accession>
<gene>
    <name evidence="2" type="ORF">BRADI_5g13724v3</name>
</gene>
<name>A0A2K2CH21_BRADI</name>
<feature type="compositionally biased region" description="Basic and acidic residues" evidence="1">
    <location>
        <begin position="137"/>
        <end position="147"/>
    </location>
</feature>
<feature type="non-terminal residue" evidence="2">
    <location>
        <position position="184"/>
    </location>
</feature>
<dbReference type="EMBL" id="CM000884">
    <property type="protein sequence ID" value="PNT61319.1"/>
    <property type="molecule type" value="Genomic_DNA"/>
</dbReference>
<feature type="compositionally biased region" description="Basic residues" evidence="1">
    <location>
        <begin position="54"/>
        <end position="79"/>
    </location>
</feature>
<sequence length="184" mass="20346">MCHRASSDRHAPAVSSQQRSAKRYGLLAPPPSQNGALPHLFEHELHAKPPPRQIGHRQPRISHRYRRTRPRRPRARRNSHQSMQIRSLQPQSPAVEEEPALDPAAPSTDPAALHGAGAATCRSDAAGHQSAWRRTRNRGEKAPRREGPAAAVSAWALPGGRGGREGRWRARLRAIWVAAHIAPR</sequence>
<proteinExistence type="predicted"/>
<evidence type="ECO:0000256" key="1">
    <source>
        <dbReference type="SAM" id="MobiDB-lite"/>
    </source>
</evidence>
<organism evidence="2">
    <name type="scientific">Brachypodium distachyon</name>
    <name type="common">Purple false brome</name>
    <name type="synonym">Trachynia distachya</name>
    <dbReference type="NCBI Taxonomy" id="15368"/>
    <lineage>
        <taxon>Eukaryota</taxon>
        <taxon>Viridiplantae</taxon>
        <taxon>Streptophyta</taxon>
        <taxon>Embryophyta</taxon>
        <taxon>Tracheophyta</taxon>
        <taxon>Spermatophyta</taxon>
        <taxon>Magnoliopsida</taxon>
        <taxon>Liliopsida</taxon>
        <taxon>Poales</taxon>
        <taxon>Poaceae</taxon>
        <taxon>BOP clade</taxon>
        <taxon>Pooideae</taxon>
        <taxon>Stipodae</taxon>
        <taxon>Brachypodieae</taxon>
        <taxon>Brachypodium</taxon>
    </lineage>
</organism>